<comment type="pathway">
    <text evidence="3 12">Amino-acid biosynthesis; L-histidine biosynthesis; L-histidine from 5-phospho-alpha-D-ribose 1-diphosphate: step 3/9.</text>
</comment>
<proteinExistence type="inferred from homology"/>
<dbReference type="Proteomes" id="UP000235598">
    <property type="component" value="Unassembled WGS sequence"/>
</dbReference>
<keyword evidence="8 12" id="KW-0028">Amino-acid biosynthesis</keyword>
<keyword evidence="10 12" id="KW-0460">Magnesium</keyword>
<evidence type="ECO:0000313" key="15">
    <source>
        <dbReference type="Proteomes" id="UP000235598"/>
    </source>
</evidence>
<evidence type="ECO:0000256" key="12">
    <source>
        <dbReference type="HAMAP-Rule" id="MF_01021"/>
    </source>
</evidence>
<dbReference type="AlphaFoldDB" id="A0A2N6VQP0"/>
<dbReference type="PANTHER" id="PTHR42945">
    <property type="entry name" value="HISTIDINE BIOSYNTHESIS BIFUNCTIONAL PROTEIN"/>
    <property type="match status" value="1"/>
</dbReference>
<name>A0A2N6VQP0_9MICO</name>
<evidence type="ECO:0000256" key="3">
    <source>
        <dbReference type="ARBA" id="ARBA00005169"/>
    </source>
</evidence>
<comment type="cofactor">
    <cofactor evidence="12">
        <name>Zn(2+)</name>
        <dbReference type="ChEBI" id="CHEBI:29105"/>
    </cofactor>
    <text evidence="12">Binds 1 zinc ion per subunit.</text>
</comment>
<feature type="binding site" evidence="12">
    <location>
        <position position="80"/>
    </location>
    <ligand>
        <name>Mg(2+)</name>
        <dbReference type="ChEBI" id="CHEBI:18420"/>
    </ligand>
</feature>
<comment type="similarity">
    <text evidence="12">Belongs to the PRA-CH family.</text>
</comment>
<dbReference type="InterPro" id="IPR038019">
    <property type="entry name" value="PRib_AMP_CycHydrolase_sf"/>
</dbReference>
<keyword evidence="7 12" id="KW-0963">Cytoplasm</keyword>
<evidence type="ECO:0000259" key="13">
    <source>
        <dbReference type="Pfam" id="PF01502"/>
    </source>
</evidence>
<dbReference type="NCBIfam" id="NF000768">
    <property type="entry name" value="PRK00051.1"/>
    <property type="match status" value="1"/>
</dbReference>
<dbReference type="GO" id="GO:0000287">
    <property type="term" value="F:magnesium ion binding"/>
    <property type="evidence" value="ECO:0007669"/>
    <property type="project" value="UniProtKB-UniRule"/>
</dbReference>
<evidence type="ECO:0000256" key="9">
    <source>
        <dbReference type="ARBA" id="ARBA00022801"/>
    </source>
</evidence>
<dbReference type="InterPro" id="IPR026660">
    <property type="entry name" value="PRA-CH"/>
</dbReference>
<evidence type="ECO:0000256" key="11">
    <source>
        <dbReference type="ARBA" id="ARBA00023102"/>
    </source>
</evidence>
<dbReference type="GO" id="GO:0005737">
    <property type="term" value="C:cytoplasm"/>
    <property type="evidence" value="ECO:0007669"/>
    <property type="project" value="UniProtKB-SubCell"/>
</dbReference>
<keyword evidence="12" id="KW-0479">Metal-binding</keyword>
<feature type="binding site" evidence="12">
    <location>
        <position position="82"/>
    </location>
    <ligand>
        <name>Mg(2+)</name>
        <dbReference type="ChEBI" id="CHEBI:18420"/>
    </ligand>
</feature>
<feature type="domain" description="Phosphoribosyl-AMP cyclohydrolase" evidence="13">
    <location>
        <begin position="31"/>
        <end position="104"/>
    </location>
</feature>
<evidence type="ECO:0000313" key="14">
    <source>
        <dbReference type="EMBL" id="PMD06417.1"/>
    </source>
</evidence>
<keyword evidence="11 12" id="KW-0368">Histidine biosynthesis</keyword>
<comment type="similarity">
    <text evidence="6">In the N-terminal section; belongs to the PRA-CH family.</text>
</comment>
<dbReference type="EC" id="3.5.4.19" evidence="12"/>
<dbReference type="GO" id="GO:0004635">
    <property type="term" value="F:phosphoribosyl-AMP cyclohydrolase activity"/>
    <property type="evidence" value="ECO:0007669"/>
    <property type="project" value="UniProtKB-UniRule"/>
</dbReference>
<dbReference type="InterPro" id="IPR002496">
    <property type="entry name" value="PRib_AMP_CycHydrolase_dom"/>
</dbReference>
<evidence type="ECO:0000256" key="6">
    <source>
        <dbReference type="ARBA" id="ARBA00008299"/>
    </source>
</evidence>
<dbReference type="GO" id="GO:0000105">
    <property type="term" value="P:L-histidine biosynthetic process"/>
    <property type="evidence" value="ECO:0007669"/>
    <property type="project" value="UniProtKB-UniRule"/>
</dbReference>
<comment type="similarity">
    <text evidence="5">In the C-terminal section; belongs to the PRA-PH family.</text>
</comment>
<dbReference type="OrthoDB" id="9795769at2"/>
<feature type="binding site" evidence="12">
    <location>
        <position position="79"/>
    </location>
    <ligand>
        <name>Zn(2+)</name>
        <dbReference type="ChEBI" id="CHEBI:29105"/>
        <note>ligand shared between dimeric partners</note>
    </ligand>
</feature>
<evidence type="ECO:0000256" key="2">
    <source>
        <dbReference type="ARBA" id="ARBA00001460"/>
    </source>
</evidence>
<comment type="subcellular location">
    <subcellularLocation>
        <location evidence="12">Cytoplasm</location>
    </subcellularLocation>
</comment>
<evidence type="ECO:0000256" key="4">
    <source>
        <dbReference type="ARBA" id="ARBA00005204"/>
    </source>
</evidence>
<evidence type="ECO:0000256" key="5">
    <source>
        <dbReference type="ARBA" id="ARBA00007731"/>
    </source>
</evidence>
<comment type="caution">
    <text evidence="14">The sequence shown here is derived from an EMBL/GenBank/DDBJ whole genome shotgun (WGS) entry which is preliminary data.</text>
</comment>
<sequence length="115" mass="12671">MSEFTVANVSYGPNGLVPAVVQDTRTKDVLMLAWMNEEALRLTLTTGKATYWSRSRQQLWVKGETSGHTQKVVSVHVDCDADTVLLEVEQTGAACHTLTPTCFTGRRLNADDVTE</sequence>
<evidence type="ECO:0000256" key="1">
    <source>
        <dbReference type="ARBA" id="ARBA00000024"/>
    </source>
</evidence>
<comment type="catalytic activity">
    <reaction evidence="2">
        <text>1-(5-phospho-beta-D-ribosyl)-ATP + H2O = 1-(5-phospho-beta-D-ribosyl)-5'-AMP + diphosphate + H(+)</text>
        <dbReference type="Rhea" id="RHEA:22828"/>
        <dbReference type="ChEBI" id="CHEBI:15377"/>
        <dbReference type="ChEBI" id="CHEBI:15378"/>
        <dbReference type="ChEBI" id="CHEBI:33019"/>
        <dbReference type="ChEBI" id="CHEBI:59457"/>
        <dbReference type="ChEBI" id="CHEBI:73183"/>
        <dbReference type="EC" id="3.6.1.31"/>
    </reaction>
</comment>
<keyword evidence="9 12" id="KW-0378">Hydrolase</keyword>
<comment type="subunit">
    <text evidence="12">Homodimer.</text>
</comment>
<dbReference type="GO" id="GO:0008270">
    <property type="term" value="F:zinc ion binding"/>
    <property type="evidence" value="ECO:0007669"/>
    <property type="project" value="UniProtKB-UniRule"/>
</dbReference>
<reference evidence="14 15" key="1">
    <citation type="submission" date="2017-09" db="EMBL/GenBank/DDBJ databases">
        <title>Bacterial strain isolated from the female urinary microbiota.</title>
        <authorList>
            <person name="Thomas-White K."/>
            <person name="Kumar N."/>
            <person name="Forster S."/>
            <person name="Putonti C."/>
            <person name="Lawley T."/>
            <person name="Wolfe A.J."/>
        </authorList>
    </citation>
    <scope>NUCLEOTIDE SEQUENCE [LARGE SCALE GENOMIC DNA]</scope>
    <source>
        <strain evidence="14 15">UMB1301</strain>
    </source>
</reference>
<dbReference type="RefSeq" id="WP_102238062.1">
    <property type="nucleotide sequence ID" value="NZ_PNHK01000001.1"/>
</dbReference>
<comment type="pathway">
    <text evidence="4">Amino-acid biosynthesis; L-histidine biosynthesis; L-histidine from 5-phospho-alpha-D-ribose 1-diphosphate: step 2/9.</text>
</comment>
<evidence type="ECO:0000256" key="10">
    <source>
        <dbReference type="ARBA" id="ARBA00022842"/>
    </source>
</evidence>
<feature type="binding site" evidence="12">
    <location>
        <position position="78"/>
    </location>
    <ligand>
        <name>Mg(2+)</name>
        <dbReference type="ChEBI" id="CHEBI:18420"/>
    </ligand>
</feature>
<dbReference type="UniPathway" id="UPA00031">
    <property type="reaction ID" value="UER00008"/>
</dbReference>
<protein>
    <recommendedName>
        <fullName evidence="12">Phosphoribosyl-AMP cyclohydrolase</fullName>
        <shortName evidence="12">PRA-CH</shortName>
        <ecNumber evidence="12">3.5.4.19</ecNumber>
    </recommendedName>
</protein>
<feature type="binding site" evidence="12">
    <location>
        <position position="102"/>
    </location>
    <ligand>
        <name>Zn(2+)</name>
        <dbReference type="ChEBI" id="CHEBI:29105"/>
        <note>ligand shared between dimeric partners</note>
    </ligand>
</feature>
<dbReference type="FunFam" id="3.10.20.810:FF:000001">
    <property type="entry name" value="Histidine biosynthesis bifunctional protein HisIE"/>
    <property type="match status" value="1"/>
</dbReference>
<evidence type="ECO:0000256" key="7">
    <source>
        <dbReference type="ARBA" id="ARBA00022490"/>
    </source>
</evidence>
<keyword evidence="12" id="KW-0862">Zinc</keyword>
<dbReference type="Gene3D" id="3.10.20.810">
    <property type="entry name" value="Phosphoribosyl-AMP cyclohydrolase"/>
    <property type="match status" value="1"/>
</dbReference>
<dbReference type="PANTHER" id="PTHR42945:SF1">
    <property type="entry name" value="HISTIDINE BIOSYNTHESIS BIFUNCTIONAL PROTEIN HIS7"/>
    <property type="match status" value="1"/>
</dbReference>
<comment type="cofactor">
    <cofactor evidence="12">
        <name>Mg(2+)</name>
        <dbReference type="ChEBI" id="CHEBI:18420"/>
    </cofactor>
    <text evidence="12">Binds 1 Mg(2+) ion per subunit.</text>
</comment>
<dbReference type="Pfam" id="PF01502">
    <property type="entry name" value="PRA-CH"/>
    <property type="match status" value="1"/>
</dbReference>
<dbReference type="GO" id="GO:0004636">
    <property type="term" value="F:phosphoribosyl-ATP diphosphatase activity"/>
    <property type="evidence" value="ECO:0007669"/>
    <property type="project" value="UniProtKB-EC"/>
</dbReference>
<comment type="catalytic activity">
    <reaction evidence="1 12">
        <text>1-(5-phospho-beta-D-ribosyl)-5'-AMP + H2O = 1-(5-phospho-beta-D-ribosyl)-5-[(5-phospho-beta-D-ribosylamino)methylideneamino]imidazole-4-carboxamide</text>
        <dbReference type="Rhea" id="RHEA:20049"/>
        <dbReference type="ChEBI" id="CHEBI:15377"/>
        <dbReference type="ChEBI" id="CHEBI:58435"/>
        <dbReference type="ChEBI" id="CHEBI:59457"/>
        <dbReference type="EC" id="3.5.4.19"/>
    </reaction>
</comment>
<accession>A0A2N6VQP0</accession>
<comment type="function">
    <text evidence="12">Catalyzes the hydrolysis of the adenine ring of phosphoribosyl-AMP.</text>
</comment>
<dbReference type="EMBL" id="PNHK01000001">
    <property type="protein sequence ID" value="PMD06417.1"/>
    <property type="molecule type" value="Genomic_DNA"/>
</dbReference>
<feature type="binding site" evidence="12">
    <location>
        <position position="95"/>
    </location>
    <ligand>
        <name>Zn(2+)</name>
        <dbReference type="ChEBI" id="CHEBI:29105"/>
        <note>ligand shared between dimeric partners</note>
    </ligand>
</feature>
<evidence type="ECO:0000256" key="8">
    <source>
        <dbReference type="ARBA" id="ARBA00022605"/>
    </source>
</evidence>
<dbReference type="HAMAP" id="MF_01021">
    <property type="entry name" value="HisI"/>
    <property type="match status" value="1"/>
</dbReference>
<organism evidence="14 15">
    <name type="scientific">Brevibacterium paucivorans</name>
    <dbReference type="NCBI Taxonomy" id="170994"/>
    <lineage>
        <taxon>Bacteria</taxon>
        <taxon>Bacillati</taxon>
        <taxon>Actinomycetota</taxon>
        <taxon>Actinomycetes</taxon>
        <taxon>Micrococcales</taxon>
        <taxon>Brevibacteriaceae</taxon>
        <taxon>Brevibacterium</taxon>
    </lineage>
</organism>
<dbReference type="SUPFAM" id="SSF141734">
    <property type="entry name" value="HisI-like"/>
    <property type="match status" value="1"/>
</dbReference>
<gene>
    <name evidence="12" type="primary">hisI</name>
    <name evidence="14" type="ORF">CJ199_03375</name>
</gene>